<dbReference type="GO" id="GO:0008410">
    <property type="term" value="F:CoA-transferase activity"/>
    <property type="evidence" value="ECO:0007669"/>
    <property type="project" value="TreeGrafter"/>
</dbReference>
<dbReference type="SUPFAM" id="SSF89796">
    <property type="entry name" value="CoA-transferase family III (CaiB/BaiF)"/>
    <property type="match status" value="1"/>
</dbReference>
<keyword evidence="1 2" id="KW-0808">Transferase</keyword>
<protein>
    <submittedName>
        <fullName evidence="2">CoA transferase</fullName>
    </submittedName>
</protein>
<accession>A0A934NC86</accession>
<dbReference type="InterPro" id="IPR044855">
    <property type="entry name" value="CoA-Trfase_III_dom3_sf"/>
</dbReference>
<dbReference type="PANTHER" id="PTHR48207:SF3">
    <property type="entry name" value="SUCCINATE--HYDROXYMETHYLGLUTARATE COA-TRANSFERASE"/>
    <property type="match status" value="1"/>
</dbReference>
<dbReference type="Proteomes" id="UP000620075">
    <property type="component" value="Unassembled WGS sequence"/>
</dbReference>
<evidence type="ECO:0000256" key="1">
    <source>
        <dbReference type="ARBA" id="ARBA00022679"/>
    </source>
</evidence>
<sequence length="400" mass="42611">MDAPQPLAGIRVFDLTHALAGPYCTMLLGDLGADVVKLEPPGGDHARQWGPPFLNGESTYFLSVNRNKRSVVLDLKSREGVGVARELALASDVVVENFKPGTAERLGLGPERLRGSKPELIYASISGFGAEHPELAGYDQIAQGTSGIMSLTGPPDGTPHKAGVPIGDITAGMFAAHAILAALLERERGGGGRTIDVALNDSLLALLTYQAGRYFASDESPGRDGNFHATIAPYGMYATSDGFLNIAVGSDGQFRRFCEVLEAPELADDPRFLTNAKRQAARDELSLELEHRLRRRTRAEWLDRLAAAGVPAGPIHDLAEAFASPLAEAREMRLEVEHPTAGRLSQVGAPWKLDGASSPVRLPPPTLGQHTAQVLSEVLGFDAERAQALEPEQLGGDGAH</sequence>
<gene>
    <name evidence="2" type="ORF">JF888_08535</name>
</gene>
<dbReference type="Gene3D" id="3.30.1540.10">
    <property type="entry name" value="formyl-coa transferase, domain 3"/>
    <property type="match status" value="1"/>
</dbReference>
<evidence type="ECO:0000313" key="2">
    <source>
        <dbReference type="EMBL" id="MBJ7603216.1"/>
    </source>
</evidence>
<name>A0A934NC86_9BACT</name>
<dbReference type="InterPro" id="IPR050483">
    <property type="entry name" value="CoA-transferase_III_domain"/>
</dbReference>
<dbReference type="Pfam" id="PF02515">
    <property type="entry name" value="CoA_transf_3"/>
    <property type="match status" value="1"/>
</dbReference>
<dbReference type="Gene3D" id="3.40.50.10540">
    <property type="entry name" value="Crotonobetainyl-coa:carnitine coa-transferase, domain 1"/>
    <property type="match status" value="1"/>
</dbReference>
<comment type="caution">
    <text evidence="2">The sequence shown here is derived from an EMBL/GenBank/DDBJ whole genome shotgun (WGS) entry which is preliminary data.</text>
</comment>
<proteinExistence type="predicted"/>
<dbReference type="InterPro" id="IPR023606">
    <property type="entry name" value="CoA-Trfase_III_dom_1_sf"/>
</dbReference>
<reference evidence="2 3" key="1">
    <citation type="submission" date="2020-10" db="EMBL/GenBank/DDBJ databases">
        <title>Ca. Dormibacterota MAGs.</title>
        <authorList>
            <person name="Montgomery K."/>
        </authorList>
    </citation>
    <scope>NUCLEOTIDE SEQUENCE [LARGE SCALE GENOMIC DNA]</scope>
    <source>
        <strain evidence="2">SC8811_S16_3</strain>
    </source>
</reference>
<organism evidence="2 3">
    <name type="scientific">Candidatus Dormiibacter inghamiae</name>
    <dbReference type="NCBI Taxonomy" id="3127013"/>
    <lineage>
        <taxon>Bacteria</taxon>
        <taxon>Bacillati</taxon>
        <taxon>Candidatus Dormiibacterota</taxon>
        <taxon>Candidatus Dormibacteria</taxon>
        <taxon>Candidatus Dormibacterales</taxon>
        <taxon>Candidatus Dormibacteraceae</taxon>
        <taxon>Candidatus Dormiibacter</taxon>
    </lineage>
</organism>
<dbReference type="EMBL" id="JAEKNQ010000033">
    <property type="protein sequence ID" value="MBJ7603216.1"/>
    <property type="molecule type" value="Genomic_DNA"/>
</dbReference>
<dbReference type="InterPro" id="IPR003673">
    <property type="entry name" value="CoA-Trfase_fam_III"/>
</dbReference>
<dbReference type="AlphaFoldDB" id="A0A934NC86"/>
<evidence type="ECO:0000313" key="3">
    <source>
        <dbReference type="Proteomes" id="UP000620075"/>
    </source>
</evidence>
<dbReference type="RefSeq" id="WP_338178868.1">
    <property type="nucleotide sequence ID" value="NZ_JAEKNQ010000033.1"/>
</dbReference>
<dbReference type="PANTHER" id="PTHR48207">
    <property type="entry name" value="SUCCINATE--HYDROXYMETHYLGLUTARATE COA-TRANSFERASE"/>
    <property type="match status" value="1"/>
</dbReference>